<dbReference type="RefSeq" id="WP_126469128.1">
    <property type="nucleotide sequence ID" value="NZ_RXOE01000001.1"/>
</dbReference>
<dbReference type="EMBL" id="RXOE01000001">
    <property type="protein sequence ID" value="RTQ37408.1"/>
    <property type="molecule type" value="Genomic_DNA"/>
</dbReference>
<keyword evidence="4" id="KW-1185">Reference proteome</keyword>
<feature type="signal peptide" evidence="1">
    <location>
        <begin position="1"/>
        <end position="21"/>
    </location>
</feature>
<comment type="caution">
    <text evidence="3">The sequence shown here is derived from an EMBL/GenBank/DDBJ whole genome shotgun (WGS) entry which is preliminary data.</text>
</comment>
<dbReference type="Pfam" id="PF13488">
    <property type="entry name" value="Gly-zipper_Omp"/>
    <property type="match status" value="1"/>
</dbReference>
<dbReference type="AlphaFoldDB" id="A0A431TTP1"/>
<evidence type="ECO:0000313" key="3">
    <source>
        <dbReference type="EMBL" id="RTQ37408.1"/>
    </source>
</evidence>
<proteinExistence type="predicted"/>
<sequence length="95" mass="9418">MNTRLWIAAAAAASVMTIAGCASGPNQNLGTGVGAVGGALVGNAIGGNTASTVGGAAIGGIIGNQIGRNADERNYYNQQRYPRGSGYYPGNGPNY</sequence>
<evidence type="ECO:0000259" key="2">
    <source>
        <dbReference type="Pfam" id="PF13488"/>
    </source>
</evidence>
<evidence type="ECO:0000313" key="4">
    <source>
        <dbReference type="Proteomes" id="UP000267418"/>
    </source>
</evidence>
<reference evidence="3 4" key="1">
    <citation type="submission" date="2018-12" db="EMBL/GenBank/DDBJ databases">
        <title>The genome of Variovorax gossypii DSM 100435.</title>
        <authorList>
            <person name="Gao J."/>
            <person name="Sun J."/>
        </authorList>
    </citation>
    <scope>NUCLEOTIDE SEQUENCE [LARGE SCALE GENOMIC DNA]</scope>
    <source>
        <strain evidence="3 4">DSM 100435</strain>
    </source>
</reference>
<evidence type="ECO:0000256" key="1">
    <source>
        <dbReference type="SAM" id="SignalP"/>
    </source>
</evidence>
<name>A0A431TTP1_9BURK</name>
<keyword evidence="1" id="KW-0732">Signal</keyword>
<gene>
    <name evidence="3" type="ORF">EJP69_06685</name>
</gene>
<protein>
    <submittedName>
        <fullName evidence="3">Glycine zipper 2TM domain-containing protein</fullName>
    </submittedName>
</protein>
<feature type="chain" id="PRO_5019372877" evidence="1">
    <location>
        <begin position="22"/>
        <end position="95"/>
    </location>
</feature>
<dbReference type="PROSITE" id="PS51257">
    <property type="entry name" value="PROKAR_LIPOPROTEIN"/>
    <property type="match status" value="1"/>
</dbReference>
<feature type="domain" description="Glycine zipper" evidence="2">
    <location>
        <begin position="30"/>
        <end position="73"/>
    </location>
</feature>
<dbReference type="InterPro" id="IPR039567">
    <property type="entry name" value="Gly-zipper"/>
</dbReference>
<dbReference type="Proteomes" id="UP000267418">
    <property type="component" value="Unassembled WGS sequence"/>
</dbReference>
<accession>A0A431TTP1</accession>
<organism evidence="3 4">
    <name type="scientific">Variovorax gossypii</name>
    <dbReference type="NCBI Taxonomy" id="1679495"/>
    <lineage>
        <taxon>Bacteria</taxon>
        <taxon>Pseudomonadati</taxon>
        <taxon>Pseudomonadota</taxon>
        <taxon>Betaproteobacteria</taxon>
        <taxon>Burkholderiales</taxon>
        <taxon>Comamonadaceae</taxon>
        <taxon>Variovorax</taxon>
    </lineage>
</organism>